<keyword evidence="3" id="KW-0863">Zinc-finger</keyword>
<accession>A0A5J9SQB7</accession>
<protein>
    <recommendedName>
        <fullName evidence="7">Zinc finger PHD-type domain-containing protein</fullName>
    </recommendedName>
</protein>
<dbReference type="EMBL" id="RWGY01000470">
    <property type="protein sequence ID" value="TVU01232.1"/>
    <property type="molecule type" value="Genomic_DNA"/>
</dbReference>
<dbReference type="PANTHER" id="PTHR46235:SF18">
    <property type="entry name" value="PROTEIN ENHANCED DOWNY MILDEW 2"/>
    <property type="match status" value="1"/>
</dbReference>
<evidence type="ECO:0000313" key="9">
    <source>
        <dbReference type="Proteomes" id="UP000324897"/>
    </source>
</evidence>
<evidence type="ECO:0000259" key="7">
    <source>
        <dbReference type="SMART" id="SM00249"/>
    </source>
</evidence>
<evidence type="ECO:0000256" key="2">
    <source>
        <dbReference type="ARBA" id="ARBA00022723"/>
    </source>
</evidence>
<dbReference type="GO" id="GO:0005634">
    <property type="term" value="C:nucleus"/>
    <property type="evidence" value="ECO:0007669"/>
    <property type="project" value="UniProtKB-SubCell"/>
</dbReference>
<evidence type="ECO:0000256" key="3">
    <source>
        <dbReference type="ARBA" id="ARBA00022771"/>
    </source>
</evidence>
<dbReference type="Gramene" id="TVU01232">
    <property type="protein sequence ID" value="TVU01232"/>
    <property type="gene ID" value="EJB05_53322"/>
</dbReference>
<dbReference type="InterPro" id="IPR022702">
    <property type="entry name" value="Cytosine_MeTrfase1_RFD"/>
</dbReference>
<dbReference type="Pfam" id="PF12047">
    <property type="entry name" value="DNMT1-RFD"/>
    <property type="match status" value="1"/>
</dbReference>
<dbReference type="GO" id="GO:0008270">
    <property type="term" value="F:zinc ion binding"/>
    <property type="evidence" value="ECO:0007669"/>
    <property type="project" value="UniProtKB-KW"/>
</dbReference>
<evidence type="ECO:0000313" key="8">
    <source>
        <dbReference type="EMBL" id="TVU01232.1"/>
    </source>
</evidence>
<reference evidence="8 9" key="1">
    <citation type="journal article" date="2019" name="Sci. Rep.">
        <title>A high-quality genome of Eragrostis curvula grass provides insights into Poaceae evolution and supports new strategies to enhance forage quality.</title>
        <authorList>
            <person name="Carballo J."/>
            <person name="Santos B.A.C.M."/>
            <person name="Zappacosta D."/>
            <person name="Garbus I."/>
            <person name="Selva J.P."/>
            <person name="Gallo C.A."/>
            <person name="Diaz A."/>
            <person name="Albertini E."/>
            <person name="Caccamo M."/>
            <person name="Echenique V."/>
        </authorList>
    </citation>
    <scope>NUCLEOTIDE SEQUENCE [LARGE SCALE GENOMIC DNA]</scope>
    <source>
        <strain evidence="9">cv. Victoria</strain>
        <tissue evidence="8">Leaf</tissue>
    </source>
</reference>
<comment type="caution">
    <text evidence="8">The sequence shown here is derived from an EMBL/GenBank/DDBJ whole genome shotgun (WGS) entry which is preliminary data.</text>
</comment>
<feature type="domain" description="Zinc finger PHD-type" evidence="7">
    <location>
        <begin position="358"/>
        <end position="407"/>
    </location>
</feature>
<feature type="domain" description="Zinc finger PHD-type" evidence="7">
    <location>
        <begin position="310"/>
        <end position="353"/>
    </location>
</feature>
<dbReference type="SUPFAM" id="SSF57903">
    <property type="entry name" value="FYVE/PHD zinc finger"/>
    <property type="match status" value="1"/>
</dbReference>
<feature type="non-terminal residue" evidence="8">
    <location>
        <position position="1"/>
    </location>
</feature>
<organism evidence="8 9">
    <name type="scientific">Eragrostis curvula</name>
    <name type="common">weeping love grass</name>
    <dbReference type="NCBI Taxonomy" id="38414"/>
    <lineage>
        <taxon>Eukaryota</taxon>
        <taxon>Viridiplantae</taxon>
        <taxon>Streptophyta</taxon>
        <taxon>Embryophyta</taxon>
        <taxon>Tracheophyta</taxon>
        <taxon>Spermatophyta</taxon>
        <taxon>Magnoliopsida</taxon>
        <taxon>Liliopsida</taxon>
        <taxon>Poales</taxon>
        <taxon>Poaceae</taxon>
        <taxon>PACMAD clade</taxon>
        <taxon>Chloridoideae</taxon>
        <taxon>Eragrostideae</taxon>
        <taxon>Eragrostidinae</taxon>
        <taxon>Eragrostis</taxon>
    </lineage>
</organism>
<keyword evidence="2" id="KW-0479">Metal-binding</keyword>
<dbReference type="Gene3D" id="3.30.40.10">
    <property type="entry name" value="Zinc/RING finger domain, C3HC4 (zinc finger)"/>
    <property type="match status" value="2"/>
</dbReference>
<dbReference type="InterPro" id="IPR013083">
    <property type="entry name" value="Znf_RING/FYVE/PHD"/>
</dbReference>
<dbReference type="OrthoDB" id="21264at2759"/>
<sequence>MDGETCHGNRVRRVGGVGVHLPAEDDDEGEVVVYYLPPEYLRKQFLSSTMIVEDDDGVEPKFEDVNEYYFVDGEQKPVCISILHLHFGENNGVEAVNSEKKVYLRGLVDKSIHIYKNVVAWRIKLDAKKPNIFVLSIEKKWIRLLKPRKCYEEFARSVLITTQMMHFFRTPTKKRGHRYLYDHLDDVFRNYDHKPKLNDMLKHRGLLRLIMERDIKLKKSKVLQKFLVYDPKNINKNSIYYQFRVRLVEVMGSRPGNSISQRHVTKTVGNKRQISFNGEPNATQSSDDIGNGKDDNSDDDTDIDNGIDQLCAICDDGGEILSCEGPCKRSFHPTKKDGYNLSGIDIYLCNNCKYKQHQCFKCGELDPSDGSNAKVFQCIYPSCGHYYHPKCIALLLEPDASSGPSLLETRIMEGMPIACPRP</sequence>
<evidence type="ECO:0000256" key="6">
    <source>
        <dbReference type="SAM" id="MobiDB-lite"/>
    </source>
</evidence>
<feature type="region of interest" description="Disordered" evidence="6">
    <location>
        <begin position="256"/>
        <end position="299"/>
    </location>
</feature>
<keyword evidence="4" id="KW-0862">Zinc</keyword>
<keyword evidence="5" id="KW-0539">Nucleus</keyword>
<dbReference type="PANTHER" id="PTHR46235">
    <property type="entry name" value="PHD FINGER-CONTAINING PROTEIN DDB_G0268158"/>
    <property type="match status" value="1"/>
</dbReference>
<dbReference type="SMART" id="SM00249">
    <property type="entry name" value="PHD"/>
    <property type="match status" value="2"/>
</dbReference>
<dbReference type="InterPro" id="IPR011011">
    <property type="entry name" value="Znf_FYVE_PHD"/>
</dbReference>
<keyword evidence="9" id="KW-1185">Reference proteome</keyword>
<evidence type="ECO:0000256" key="5">
    <source>
        <dbReference type="ARBA" id="ARBA00023242"/>
    </source>
</evidence>
<dbReference type="AlphaFoldDB" id="A0A5J9SQB7"/>
<gene>
    <name evidence="8" type="ORF">EJB05_53322</name>
</gene>
<comment type="subcellular location">
    <subcellularLocation>
        <location evidence="1">Nucleus</location>
    </subcellularLocation>
</comment>
<dbReference type="Proteomes" id="UP000324897">
    <property type="component" value="Unassembled WGS sequence"/>
</dbReference>
<name>A0A5J9SQB7_9POAL</name>
<feature type="compositionally biased region" description="Polar residues" evidence="6">
    <location>
        <begin position="256"/>
        <end position="284"/>
    </location>
</feature>
<evidence type="ECO:0000256" key="1">
    <source>
        <dbReference type="ARBA" id="ARBA00004123"/>
    </source>
</evidence>
<evidence type="ECO:0000256" key="4">
    <source>
        <dbReference type="ARBA" id="ARBA00022833"/>
    </source>
</evidence>
<dbReference type="InterPro" id="IPR055198">
    <property type="entry name" value="NSD_PHD"/>
</dbReference>
<dbReference type="InterPro" id="IPR001965">
    <property type="entry name" value="Znf_PHD"/>
</dbReference>
<dbReference type="Pfam" id="PF22908">
    <property type="entry name" value="PHD_NSD"/>
    <property type="match status" value="1"/>
</dbReference>
<proteinExistence type="predicted"/>